<proteinExistence type="predicted"/>
<protein>
    <submittedName>
        <fullName evidence="1">Uncharacterized protein</fullName>
    </submittedName>
</protein>
<dbReference type="KEGG" id="nev:NTE_00404"/>
<evidence type="ECO:0000313" key="1">
    <source>
        <dbReference type="EMBL" id="AIF82486.1"/>
    </source>
</evidence>
<dbReference type="EMBL" id="CP007174">
    <property type="protein sequence ID" value="AIF82486.1"/>
    <property type="molecule type" value="Genomic_DNA"/>
</dbReference>
<organism evidence="1 2">
    <name type="scientific">Candidatus Nitrososphaera evergladensis SR1</name>
    <dbReference type="NCBI Taxonomy" id="1459636"/>
    <lineage>
        <taxon>Archaea</taxon>
        <taxon>Nitrososphaerota</taxon>
        <taxon>Nitrososphaeria</taxon>
        <taxon>Nitrososphaerales</taxon>
        <taxon>Nitrososphaeraceae</taxon>
        <taxon>Nitrososphaera</taxon>
    </lineage>
</organism>
<keyword evidence="2" id="KW-1185">Reference proteome</keyword>
<accession>A0A075MLV6</accession>
<gene>
    <name evidence="1" type="ORF">NTE_00404</name>
</gene>
<evidence type="ECO:0000313" key="2">
    <source>
        <dbReference type="Proteomes" id="UP000028194"/>
    </source>
</evidence>
<sequence length="61" mass="7034">MMSAKLPQNIHDRALLTEHGIDRQFLSMLTDQQAQDLLKGILYLKEKHKHLLQSCTDLSCN</sequence>
<dbReference type="AlphaFoldDB" id="A0A075MLV6"/>
<dbReference type="HOGENOM" id="CLU_2930323_0_0_2"/>
<dbReference type="Proteomes" id="UP000028194">
    <property type="component" value="Chromosome"/>
</dbReference>
<reference evidence="1 2" key="1">
    <citation type="journal article" date="2014" name="PLoS ONE">
        <title>Genome Sequence of Candidatus Nitrososphaera evergladensis from Group I.1b Enriched from Everglades Soil Reveals Novel Genomic Features of the Ammonia-Oxidizing Archaea.</title>
        <authorList>
            <person name="Zhalnina K.V."/>
            <person name="Dias R."/>
            <person name="Leonard M.T."/>
            <person name="Dorr de Quadros P."/>
            <person name="Camargo F.A."/>
            <person name="Drew J.C."/>
            <person name="Farmerie W.G."/>
            <person name="Daroub S.H."/>
            <person name="Triplett E.W."/>
        </authorList>
    </citation>
    <scope>NUCLEOTIDE SEQUENCE [LARGE SCALE GENOMIC DNA]</scope>
    <source>
        <strain evidence="1 2">SR1</strain>
    </source>
</reference>
<name>A0A075MLV6_9ARCH</name>